<keyword evidence="5" id="KW-0464">Manganese</keyword>
<dbReference type="GO" id="GO:0046872">
    <property type="term" value="F:metal ion binding"/>
    <property type="evidence" value="ECO:0007669"/>
    <property type="project" value="UniProtKB-KW"/>
</dbReference>
<keyword evidence="2" id="KW-0997">Cell inner membrane</keyword>
<evidence type="ECO:0000313" key="8">
    <source>
        <dbReference type="Proteomes" id="UP000464314"/>
    </source>
</evidence>
<dbReference type="GO" id="GO:0008758">
    <property type="term" value="F:UDP-2,3-diacylglucosamine hydrolase activity"/>
    <property type="evidence" value="ECO:0007669"/>
    <property type="project" value="TreeGrafter"/>
</dbReference>
<keyword evidence="1" id="KW-1003">Cell membrane</keyword>
<proteinExistence type="predicted"/>
<protein>
    <submittedName>
        <fullName evidence="7">Serine/threonine protein phosphatase</fullName>
    </submittedName>
</protein>
<dbReference type="EMBL" id="CP048000">
    <property type="protein sequence ID" value="QHQ61673.1"/>
    <property type="molecule type" value="Genomic_DNA"/>
</dbReference>
<evidence type="ECO:0000256" key="5">
    <source>
        <dbReference type="ARBA" id="ARBA00023211"/>
    </source>
</evidence>
<dbReference type="Proteomes" id="UP000464314">
    <property type="component" value="Chromosome"/>
</dbReference>
<dbReference type="Pfam" id="PF00149">
    <property type="entry name" value="Metallophos"/>
    <property type="match status" value="1"/>
</dbReference>
<evidence type="ECO:0000313" key="7">
    <source>
        <dbReference type="EMBL" id="QHQ61673.1"/>
    </source>
</evidence>
<sequence length="301" mass="36414">MFTDRRLTGAFKKAKIEYFDENSKYIFFSDCHRGDDSMSDEFARNQIVFLRALEYYNNNKYTYVEVGDGDELWEYPDFKVIRLAHSDVFLGLKKFYDDKRMRIIYGNHNIYLKNKSYVKHNYFNYYDEYNQNKQELFRDILIHEAMVLKNKKTKQEIFVVHGHQGDLMNDQLWPISMFMLRYFWRYLHVVGFQNPASPAKNLYKRHKIERTYKKWIRKHKRMLICGHTHRPRFPKNGELPYYNTGCSIHTKGITGIEIIDGKILMVDWRIRADEKGGLEIVRTVMRGPEPIEKYNLRNYPY</sequence>
<dbReference type="AlphaFoldDB" id="A0A6P1TMH9"/>
<keyword evidence="8" id="KW-1185">Reference proteome</keyword>
<dbReference type="GO" id="GO:0009245">
    <property type="term" value="P:lipid A biosynthetic process"/>
    <property type="evidence" value="ECO:0007669"/>
    <property type="project" value="TreeGrafter"/>
</dbReference>
<dbReference type="KEGG" id="anr:Ana3638_13575"/>
<evidence type="ECO:0000256" key="1">
    <source>
        <dbReference type="ARBA" id="ARBA00022475"/>
    </source>
</evidence>
<accession>A0A6P1TMH9</accession>
<organism evidence="7 8">
    <name type="scientific">Anaerocolumna sedimenticola</name>
    <dbReference type="NCBI Taxonomy" id="2696063"/>
    <lineage>
        <taxon>Bacteria</taxon>
        <taxon>Bacillati</taxon>
        <taxon>Bacillota</taxon>
        <taxon>Clostridia</taxon>
        <taxon>Lachnospirales</taxon>
        <taxon>Lachnospiraceae</taxon>
        <taxon>Anaerocolumna</taxon>
    </lineage>
</organism>
<evidence type="ECO:0000256" key="2">
    <source>
        <dbReference type="ARBA" id="ARBA00022519"/>
    </source>
</evidence>
<dbReference type="PANTHER" id="PTHR34990">
    <property type="entry name" value="UDP-2,3-DIACYLGLUCOSAMINE HYDROLASE-RELATED"/>
    <property type="match status" value="1"/>
</dbReference>
<gene>
    <name evidence="7" type="ORF">Ana3638_13575</name>
</gene>
<reference evidence="7 8" key="1">
    <citation type="submission" date="2020-01" db="EMBL/GenBank/DDBJ databases">
        <title>Genome analysis of Anaerocolumna sp. CBA3638.</title>
        <authorList>
            <person name="Kim J."/>
            <person name="Roh S.W."/>
        </authorList>
    </citation>
    <scope>NUCLEOTIDE SEQUENCE [LARGE SCALE GENOMIC DNA]</scope>
    <source>
        <strain evidence="7 8">CBA3638</strain>
    </source>
</reference>
<dbReference type="InterPro" id="IPR004843">
    <property type="entry name" value="Calcineurin-like_PHP"/>
</dbReference>
<evidence type="ECO:0000259" key="6">
    <source>
        <dbReference type="Pfam" id="PF00149"/>
    </source>
</evidence>
<evidence type="ECO:0000256" key="4">
    <source>
        <dbReference type="ARBA" id="ARBA00023136"/>
    </source>
</evidence>
<feature type="domain" description="Calcineurin-like phosphoesterase" evidence="6">
    <location>
        <begin position="25"/>
        <end position="231"/>
    </location>
</feature>
<dbReference type="RefSeq" id="WP_161838498.1">
    <property type="nucleotide sequence ID" value="NZ_CP048000.1"/>
</dbReference>
<keyword evidence="4" id="KW-0472">Membrane</keyword>
<dbReference type="GO" id="GO:0016020">
    <property type="term" value="C:membrane"/>
    <property type="evidence" value="ECO:0007669"/>
    <property type="project" value="GOC"/>
</dbReference>
<dbReference type="InterPro" id="IPR043461">
    <property type="entry name" value="LpxH-like"/>
</dbReference>
<dbReference type="InterPro" id="IPR029052">
    <property type="entry name" value="Metallo-depent_PP-like"/>
</dbReference>
<name>A0A6P1TMH9_9FIRM</name>
<dbReference type="Gene3D" id="3.60.21.10">
    <property type="match status" value="1"/>
</dbReference>
<keyword evidence="3" id="KW-0479">Metal-binding</keyword>
<dbReference type="SUPFAM" id="SSF56300">
    <property type="entry name" value="Metallo-dependent phosphatases"/>
    <property type="match status" value="1"/>
</dbReference>
<evidence type="ECO:0000256" key="3">
    <source>
        <dbReference type="ARBA" id="ARBA00022723"/>
    </source>
</evidence>